<dbReference type="PaxDb" id="2903-EOD09123"/>
<dbReference type="Proteomes" id="UP000013827">
    <property type="component" value="Unassembled WGS sequence"/>
</dbReference>
<dbReference type="SUPFAM" id="SSF53383">
    <property type="entry name" value="PLP-dependent transferases"/>
    <property type="match status" value="1"/>
</dbReference>
<dbReference type="InterPro" id="IPR015422">
    <property type="entry name" value="PyrdxlP-dep_Trfase_small"/>
</dbReference>
<evidence type="ECO:0000256" key="1">
    <source>
        <dbReference type="ARBA" id="ARBA00007441"/>
    </source>
</evidence>
<dbReference type="EnsemblProtists" id="EOD09123">
    <property type="protein sequence ID" value="EOD09123"/>
    <property type="gene ID" value="EMIHUDRAFT_248839"/>
</dbReference>
<dbReference type="InterPro" id="IPR004839">
    <property type="entry name" value="Aminotransferase_I/II_large"/>
</dbReference>
<evidence type="ECO:0000313" key="4">
    <source>
        <dbReference type="EnsemblProtists" id="EOD09123"/>
    </source>
</evidence>
<keyword evidence="2" id="KW-0663">Pyridoxal phosphate</keyword>
<dbReference type="GO" id="GO:0003824">
    <property type="term" value="F:catalytic activity"/>
    <property type="evidence" value="ECO:0007669"/>
    <property type="project" value="InterPro"/>
</dbReference>
<dbReference type="PROSITE" id="PS00105">
    <property type="entry name" value="AA_TRANSFER_CLASS_1"/>
    <property type="match status" value="1"/>
</dbReference>
<dbReference type="KEGG" id="ehx:EMIHUDRAFT_248839"/>
<dbReference type="GO" id="GO:0030170">
    <property type="term" value="F:pyridoxal phosphate binding"/>
    <property type="evidence" value="ECO:0007669"/>
    <property type="project" value="InterPro"/>
</dbReference>
<dbReference type="eggNOG" id="KOG0257">
    <property type="taxonomic scope" value="Eukaryota"/>
</dbReference>
<dbReference type="STRING" id="2903.R1BH92"/>
<dbReference type="InterPro" id="IPR015424">
    <property type="entry name" value="PyrdxlP-dep_Trfase"/>
</dbReference>
<dbReference type="GeneID" id="17255274"/>
<organism evidence="4 5">
    <name type="scientific">Emiliania huxleyi (strain CCMP1516)</name>
    <dbReference type="NCBI Taxonomy" id="280463"/>
    <lineage>
        <taxon>Eukaryota</taxon>
        <taxon>Haptista</taxon>
        <taxon>Haptophyta</taxon>
        <taxon>Prymnesiophyceae</taxon>
        <taxon>Isochrysidales</taxon>
        <taxon>Noelaerhabdaceae</taxon>
        <taxon>Emiliania</taxon>
    </lineage>
</organism>
<dbReference type="HOGENOM" id="CLU_492995_0_0_1"/>
<reference evidence="5" key="1">
    <citation type="journal article" date="2013" name="Nature">
        <title>Pan genome of the phytoplankton Emiliania underpins its global distribution.</title>
        <authorList>
            <person name="Read B.A."/>
            <person name="Kegel J."/>
            <person name="Klute M.J."/>
            <person name="Kuo A."/>
            <person name="Lefebvre S.C."/>
            <person name="Maumus F."/>
            <person name="Mayer C."/>
            <person name="Miller J."/>
            <person name="Monier A."/>
            <person name="Salamov A."/>
            <person name="Young J."/>
            <person name="Aguilar M."/>
            <person name="Claverie J.M."/>
            <person name="Frickenhaus S."/>
            <person name="Gonzalez K."/>
            <person name="Herman E.K."/>
            <person name="Lin Y.C."/>
            <person name="Napier J."/>
            <person name="Ogata H."/>
            <person name="Sarno A.F."/>
            <person name="Shmutz J."/>
            <person name="Schroeder D."/>
            <person name="de Vargas C."/>
            <person name="Verret F."/>
            <person name="von Dassow P."/>
            <person name="Valentin K."/>
            <person name="Van de Peer Y."/>
            <person name="Wheeler G."/>
            <person name="Dacks J.B."/>
            <person name="Delwiche C.F."/>
            <person name="Dyhrman S.T."/>
            <person name="Glockner G."/>
            <person name="John U."/>
            <person name="Richards T."/>
            <person name="Worden A.Z."/>
            <person name="Zhang X."/>
            <person name="Grigoriev I.V."/>
            <person name="Allen A.E."/>
            <person name="Bidle K."/>
            <person name="Borodovsky M."/>
            <person name="Bowler C."/>
            <person name="Brownlee C."/>
            <person name="Cock J.M."/>
            <person name="Elias M."/>
            <person name="Gladyshev V.N."/>
            <person name="Groth M."/>
            <person name="Guda C."/>
            <person name="Hadaegh A."/>
            <person name="Iglesias-Rodriguez M.D."/>
            <person name="Jenkins J."/>
            <person name="Jones B.M."/>
            <person name="Lawson T."/>
            <person name="Leese F."/>
            <person name="Lindquist E."/>
            <person name="Lobanov A."/>
            <person name="Lomsadze A."/>
            <person name="Malik S.B."/>
            <person name="Marsh M.E."/>
            <person name="Mackinder L."/>
            <person name="Mock T."/>
            <person name="Mueller-Roeber B."/>
            <person name="Pagarete A."/>
            <person name="Parker M."/>
            <person name="Probert I."/>
            <person name="Quesneville H."/>
            <person name="Raines C."/>
            <person name="Rensing S.A."/>
            <person name="Riano-Pachon D.M."/>
            <person name="Richier S."/>
            <person name="Rokitta S."/>
            <person name="Shiraiwa Y."/>
            <person name="Soanes D.M."/>
            <person name="van der Giezen M."/>
            <person name="Wahlund T.M."/>
            <person name="Williams B."/>
            <person name="Wilson W."/>
            <person name="Wolfe G."/>
            <person name="Wurch L.L."/>
        </authorList>
    </citation>
    <scope>NUCLEOTIDE SEQUENCE</scope>
</reference>
<sequence length="553" mass="59493">MLSRSHRRSTAPQRLLALAHCSNSRARCLASLTPRPLPELALRPFEVERYPGWTDGSASLSSSETEPLSLAELLLHADADLAERWRALSLGYPSHNEGSPWLRREIASKYSTESIDERHVNVCAPAEAIYLASRALLAADDHVVATVPLYQSLSEVARSMRCEVSAWRPSAGPPGAPYRFDPADLAALIRPGRTKLVVCNFPHNPTGALPTAAEFARVVAACEAAGCYLLVDEMYRGLEHGSREPLPAACEASAIGVSLSGLSKTVGLPGLRLGWLASRSPAVIQRVAQLKDYTTICPPAPSEVLGAVALRAQPALLERSRAIAAEGLAAARATVAKHPAALEWSEPAAGTFAFALRSRAGLMLMPGALFDLDATAADGSDAARRVRLTYGRADTATLLERWSEDIRRHGVAGRKIPEAEHEEPLVTFEDAGDVLGMVEAPLLVPDGFKVVAASPTEEQLDPTNPASDALIEQRIMVRFEHYGWCVGTVTAKVNDGRRTIERDRVNFVAKFDVDNGAATDSRSSRRCRTGWGRAVGGGLPWRLGGWAVARSES</sequence>
<dbReference type="OMA" id="ICACYET"/>
<evidence type="ECO:0000313" key="5">
    <source>
        <dbReference type="Proteomes" id="UP000013827"/>
    </source>
</evidence>
<dbReference type="PANTHER" id="PTHR43510:SF1">
    <property type="entry name" value="AMINOTRANSFERASE FUNCTION, HYPOTHETICAL (EUROFUNG)"/>
    <property type="match status" value="1"/>
</dbReference>
<keyword evidence="5" id="KW-1185">Reference proteome</keyword>
<dbReference type="PANTHER" id="PTHR43510">
    <property type="entry name" value="AMINOTRANSFERASE FUNCTION, HYPOTHETICAL (EUROFUNG)"/>
    <property type="match status" value="1"/>
</dbReference>
<dbReference type="CDD" id="cd00609">
    <property type="entry name" value="AAT_like"/>
    <property type="match status" value="1"/>
</dbReference>
<proteinExistence type="inferred from homology"/>
<dbReference type="Pfam" id="PF00155">
    <property type="entry name" value="Aminotran_1_2"/>
    <property type="match status" value="1"/>
</dbReference>
<dbReference type="InterPro" id="IPR015421">
    <property type="entry name" value="PyrdxlP-dep_Trfase_major"/>
</dbReference>
<accession>A0A0D3ICY8</accession>
<dbReference type="RefSeq" id="XP_005761552.1">
    <property type="nucleotide sequence ID" value="XM_005761495.1"/>
</dbReference>
<comment type="similarity">
    <text evidence="1">Belongs to the class-I pyridoxal-phosphate-dependent aminotransferase family.</text>
</comment>
<dbReference type="AlphaFoldDB" id="A0A0D3ICY8"/>
<reference evidence="4" key="2">
    <citation type="submission" date="2024-10" db="UniProtKB">
        <authorList>
            <consortium name="EnsemblProtists"/>
        </authorList>
    </citation>
    <scope>IDENTIFICATION</scope>
</reference>
<evidence type="ECO:0000256" key="2">
    <source>
        <dbReference type="ARBA" id="ARBA00022898"/>
    </source>
</evidence>
<dbReference type="Gene3D" id="3.40.640.10">
    <property type="entry name" value="Type I PLP-dependent aspartate aminotransferase-like (Major domain)"/>
    <property type="match status" value="1"/>
</dbReference>
<dbReference type="InterPro" id="IPR004838">
    <property type="entry name" value="NHTrfase_class1_PyrdxlP-BS"/>
</dbReference>
<name>A0A0D3ICY8_EMIH1</name>
<evidence type="ECO:0000259" key="3">
    <source>
        <dbReference type="Pfam" id="PF00155"/>
    </source>
</evidence>
<protein>
    <recommendedName>
        <fullName evidence="3">Aminotransferase class I/classII large domain-containing protein</fullName>
    </recommendedName>
</protein>
<feature type="domain" description="Aminotransferase class I/classII large" evidence="3">
    <location>
        <begin position="96"/>
        <end position="338"/>
    </location>
</feature>
<dbReference type="Gene3D" id="3.90.1150.10">
    <property type="entry name" value="Aspartate Aminotransferase, domain 1"/>
    <property type="match status" value="1"/>
</dbReference>